<dbReference type="AlphaFoldDB" id="A0A023BZL9"/>
<evidence type="ECO:0000313" key="1">
    <source>
        <dbReference type="EMBL" id="EZH75073.1"/>
    </source>
</evidence>
<sequence>MKILVFILSIYFLALDFMPCNDSMPITEDSQIEAFADCCENHEHSSVENDLCSPFCQCHCCHIHVIDFSIETYQLISPEISTELFAHFDSVGKEISNTLFQPPQV</sequence>
<dbReference type="RefSeq" id="WP_034240184.1">
    <property type="nucleotide sequence ID" value="NZ_AQRA01000002.1"/>
</dbReference>
<name>A0A023BZL9_9FLAO</name>
<keyword evidence="2" id="KW-1185">Reference proteome</keyword>
<evidence type="ECO:0000313" key="2">
    <source>
        <dbReference type="Proteomes" id="UP000023541"/>
    </source>
</evidence>
<dbReference type="Pfam" id="PF20365">
    <property type="entry name" value="DUF6660"/>
    <property type="match status" value="1"/>
</dbReference>
<dbReference type="OrthoDB" id="997115at2"/>
<dbReference type="EMBL" id="AQRA01000002">
    <property type="protein sequence ID" value="EZH75073.1"/>
    <property type="molecule type" value="Genomic_DNA"/>
</dbReference>
<gene>
    <name evidence="1" type="ORF">ATO12_10125</name>
</gene>
<comment type="caution">
    <text evidence="1">The sequence shown here is derived from an EMBL/GenBank/DDBJ whole genome shotgun (WGS) entry which is preliminary data.</text>
</comment>
<accession>A0A023BZL9</accession>
<dbReference type="eggNOG" id="ENOG5032YEM">
    <property type="taxonomic scope" value="Bacteria"/>
</dbReference>
<dbReference type="STRING" id="1317122.ATO12_10125"/>
<dbReference type="Proteomes" id="UP000023541">
    <property type="component" value="Unassembled WGS sequence"/>
</dbReference>
<proteinExistence type="predicted"/>
<protein>
    <submittedName>
        <fullName evidence="1">Uncharacterized protein</fullName>
    </submittedName>
</protein>
<reference evidence="1 2" key="1">
    <citation type="submission" date="2014-04" db="EMBL/GenBank/DDBJ databases">
        <title>Aquimarina sp. 22II-S11-z7 Genome Sequencing.</title>
        <authorList>
            <person name="Lai Q."/>
        </authorList>
    </citation>
    <scope>NUCLEOTIDE SEQUENCE [LARGE SCALE GENOMIC DNA]</scope>
    <source>
        <strain evidence="1 2">22II-S11-z7</strain>
    </source>
</reference>
<organism evidence="1 2">
    <name type="scientific">Aquimarina atlantica</name>
    <dbReference type="NCBI Taxonomy" id="1317122"/>
    <lineage>
        <taxon>Bacteria</taxon>
        <taxon>Pseudomonadati</taxon>
        <taxon>Bacteroidota</taxon>
        <taxon>Flavobacteriia</taxon>
        <taxon>Flavobacteriales</taxon>
        <taxon>Flavobacteriaceae</taxon>
        <taxon>Aquimarina</taxon>
    </lineage>
</organism>
<dbReference type="InterPro" id="IPR046601">
    <property type="entry name" value="DUF6660"/>
</dbReference>